<gene>
    <name evidence="1" type="ORF">CPELLU_LOCUS2545</name>
</gene>
<dbReference type="Proteomes" id="UP000789759">
    <property type="component" value="Unassembled WGS sequence"/>
</dbReference>
<dbReference type="EMBL" id="CAJVQA010001115">
    <property type="protein sequence ID" value="CAG8503072.1"/>
    <property type="molecule type" value="Genomic_DNA"/>
</dbReference>
<evidence type="ECO:0000313" key="1">
    <source>
        <dbReference type="EMBL" id="CAG8503072.1"/>
    </source>
</evidence>
<keyword evidence="2" id="KW-1185">Reference proteome</keyword>
<name>A0A9N8ZQ40_9GLOM</name>
<comment type="caution">
    <text evidence="1">The sequence shown here is derived from an EMBL/GenBank/DDBJ whole genome shotgun (WGS) entry which is preliminary data.</text>
</comment>
<organism evidence="1 2">
    <name type="scientific">Cetraspora pellucida</name>
    <dbReference type="NCBI Taxonomy" id="1433469"/>
    <lineage>
        <taxon>Eukaryota</taxon>
        <taxon>Fungi</taxon>
        <taxon>Fungi incertae sedis</taxon>
        <taxon>Mucoromycota</taxon>
        <taxon>Glomeromycotina</taxon>
        <taxon>Glomeromycetes</taxon>
        <taxon>Diversisporales</taxon>
        <taxon>Gigasporaceae</taxon>
        <taxon>Cetraspora</taxon>
    </lineage>
</organism>
<reference evidence="1" key="1">
    <citation type="submission" date="2021-06" db="EMBL/GenBank/DDBJ databases">
        <authorList>
            <person name="Kallberg Y."/>
            <person name="Tangrot J."/>
            <person name="Rosling A."/>
        </authorList>
    </citation>
    <scope>NUCLEOTIDE SEQUENCE</scope>
    <source>
        <strain evidence="1">FL966</strain>
    </source>
</reference>
<proteinExistence type="predicted"/>
<accession>A0A9N8ZQ40</accession>
<dbReference type="AlphaFoldDB" id="A0A9N8ZQ40"/>
<feature type="non-terminal residue" evidence="1">
    <location>
        <position position="1"/>
    </location>
</feature>
<protein>
    <submittedName>
        <fullName evidence="1">9478_t:CDS:1</fullName>
    </submittedName>
</protein>
<evidence type="ECO:0000313" key="2">
    <source>
        <dbReference type="Proteomes" id="UP000789759"/>
    </source>
</evidence>
<sequence length="78" mass="9121">TEYSNLKITKRFDIENIIYLNDEIFQNNIDNEKSQNDKYINDNSYIDNNSNIIDNNISENLSVVENDNENSESLPIAF</sequence>